<dbReference type="EMBL" id="BMOB01000009">
    <property type="protein sequence ID" value="GGI90484.1"/>
    <property type="molecule type" value="Genomic_DNA"/>
</dbReference>
<comment type="caution">
    <text evidence="1">The sequence shown here is derived from an EMBL/GenBank/DDBJ whole genome shotgun (WGS) entry which is preliminary data.</text>
</comment>
<gene>
    <name evidence="1" type="ORF">GCM10007966_19030</name>
</gene>
<dbReference type="AlphaFoldDB" id="A0A917K033"/>
<protein>
    <submittedName>
        <fullName evidence="1">Uncharacterized protein</fullName>
    </submittedName>
</protein>
<organism evidence="1 2">
    <name type="scientific">Legionella impletisoli</name>
    <dbReference type="NCBI Taxonomy" id="343510"/>
    <lineage>
        <taxon>Bacteria</taxon>
        <taxon>Pseudomonadati</taxon>
        <taxon>Pseudomonadota</taxon>
        <taxon>Gammaproteobacteria</taxon>
        <taxon>Legionellales</taxon>
        <taxon>Legionellaceae</taxon>
        <taxon>Legionella</taxon>
    </lineage>
</organism>
<dbReference type="OrthoDB" id="5636564at2"/>
<reference evidence="1" key="1">
    <citation type="journal article" date="2014" name="Int. J. Syst. Evol. Microbiol.">
        <title>Complete genome sequence of Corynebacterium casei LMG S-19264T (=DSM 44701T), isolated from a smear-ripened cheese.</title>
        <authorList>
            <consortium name="US DOE Joint Genome Institute (JGI-PGF)"/>
            <person name="Walter F."/>
            <person name="Albersmeier A."/>
            <person name="Kalinowski J."/>
            <person name="Ruckert C."/>
        </authorList>
    </citation>
    <scope>NUCLEOTIDE SEQUENCE</scope>
    <source>
        <strain evidence="1">JCM 13919</strain>
    </source>
</reference>
<keyword evidence="2" id="KW-1185">Reference proteome</keyword>
<evidence type="ECO:0000313" key="1">
    <source>
        <dbReference type="EMBL" id="GGI90484.1"/>
    </source>
</evidence>
<evidence type="ECO:0000313" key="2">
    <source>
        <dbReference type="Proteomes" id="UP000630149"/>
    </source>
</evidence>
<proteinExistence type="predicted"/>
<dbReference type="Proteomes" id="UP000630149">
    <property type="component" value="Unassembled WGS sequence"/>
</dbReference>
<accession>A0A917K033</accession>
<name>A0A917K033_9GAMM</name>
<reference evidence="1" key="2">
    <citation type="submission" date="2020-09" db="EMBL/GenBank/DDBJ databases">
        <authorList>
            <person name="Sun Q."/>
            <person name="Ohkuma M."/>
        </authorList>
    </citation>
    <scope>NUCLEOTIDE SEQUENCE</scope>
    <source>
        <strain evidence="1">JCM 13919</strain>
    </source>
</reference>
<dbReference type="RefSeq" id="WP_131777172.1">
    <property type="nucleotide sequence ID" value="NZ_BMOB01000009.1"/>
</dbReference>
<sequence>MSNLETISIKVGDREKEFLHDIAEHFKLYKRSSTELSYTKSLQFLIEFCLQHDINPTKKEDNNIQEIRKMIEQIHASIPHVLYQNSLQSTILFSNCNDDTGEAAKHKSIDYINNTIAGFQNNHYKYVKAKLNKFGAKTIPLEEGESLWS</sequence>